<proteinExistence type="predicted"/>
<organism evidence="1 2">
    <name type="scientific">Bacteroides ovatus</name>
    <dbReference type="NCBI Taxonomy" id="28116"/>
    <lineage>
        <taxon>Bacteria</taxon>
        <taxon>Pseudomonadati</taxon>
        <taxon>Bacteroidota</taxon>
        <taxon>Bacteroidia</taxon>
        <taxon>Bacteroidales</taxon>
        <taxon>Bacteroidaceae</taxon>
        <taxon>Bacteroides</taxon>
    </lineage>
</organism>
<gene>
    <name evidence="1" type="ORF">DWV35_03745</name>
</gene>
<comment type="caution">
    <text evidence="1">The sequence shown here is derived from an EMBL/GenBank/DDBJ whole genome shotgun (WGS) entry which is preliminary data.</text>
</comment>
<dbReference type="AlphaFoldDB" id="A0A413EWY2"/>
<name>A0A413EWY2_BACOV</name>
<evidence type="ECO:0000313" key="1">
    <source>
        <dbReference type="EMBL" id="RGX12421.1"/>
    </source>
</evidence>
<protein>
    <submittedName>
        <fullName evidence="1">Uncharacterized protein</fullName>
    </submittedName>
</protein>
<dbReference type="EMBL" id="QSBI01000003">
    <property type="protein sequence ID" value="RGX12421.1"/>
    <property type="molecule type" value="Genomic_DNA"/>
</dbReference>
<sequence length="60" mass="7203">MAFEDLGRKKLFNKENKIFILVLRHFLYSRHKWLTDISIKKILIEGNYSKSLILFGTEMN</sequence>
<reference evidence="1 2" key="1">
    <citation type="submission" date="2018-08" db="EMBL/GenBank/DDBJ databases">
        <title>A genome reference for cultivated species of the human gut microbiota.</title>
        <authorList>
            <person name="Zou Y."/>
            <person name="Xue W."/>
            <person name="Luo G."/>
        </authorList>
    </citation>
    <scope>NUCLEOTIDE SEQUENCE [LARGE SCALE GENOMIC DNA]</scope>
    <source>
        <strain evidence="1 2">AF04-46</strain>
    </source>
</reference>
<accession>A0A413EWY2</accession>
<dbReference type="Proteomes" id="UP000286031">
    <property type="component" value="Unassembled WGS sequence"/>
</dbReference>
<evidence type="ECO:0000313" key="2">
    <source>
        <dbReference type="Proteomes" id="UP000286031"/>
    </source>
</evidence>